<organism evidence="7">
    <name type="scientific">Phytophthora sojae</name>
    <name type="common">Soybean stem and root rot agent</name>
    <name type="synonym">Phytophthora megasperma f. sp. glycines</name>
    <dbReference type="NCBI Taxonomy" id="67593"/>
    <lineage>
        <taxon>Eukaryota</taxon>
        <taxon>Sar</taxon>
        <taxon>Stramenopiles</taxon>
        <taxon>Oomycota</taxon>
        <taxon>Peronosporomycetes</taxon>
        <taxon>Peronosporales</taxon>
        <taxon>Peronosporaceae</taxon>
        <taxon>Phytophthora</taxon>
    </lineage>
</organism>
<reference evidence="7" key="1">
    <citation type="journal article" date="2011" name="Plant Cell">
        <title>Transcriptional programming and functional interactions within the Phytophthora sojae RXLR effector repertoire.</title>
        <authorList>
            <person name="Wang Q."/>
            <person name="Han C."/>
            <person name="Ferreira A.O."/>
            <person name="Yu X."/>
            <person name="Ye W."/>
            <person name="Tripathy S."/>
            <person name="Kale S.D."/>
            <person name="Gu B."/>
            <person name="Sheng Y."/>
            <person name="Sui Y."/>
            <person name="Wang X."/>
            <person name="Zhang Z."/>
            <person name="Cheng B."/>
            <person name="Dong S."/>
            <person name="Shan W."/>
            <person name="Zheng X."/>
            <person name="Dou D."/>
            <person name="Tyler B.M."/>
            <person name="Wang Y."/>
        </authorList>
    </citation>
    <scope>NUCLEOTIDE SEQUENCE</scope>
    <source>
        <strain evidence="7">P7064</strain>
    </source>
</reference>
<dbReference type="Pfam" id="PF16810">
    <property type="entry name" value="RXLR"/>
    <property type="match status" value="1"/>
</dbReference>
<feature type="chain" id="PRO_5003412665" description="RxLR effector protein" evidence="5">
    <location>
        <begin position="22"/>
        <end position="194"/>
    </location>
</feature>
<keyword evidence="4 5" id="KW-0732">Signal</keyword>
<dbReference type="VEuPathDB" id="FungiDB:PHYSODRAFT_288877"/>
<sequence length="194" mass="21330">MRLRHSTLVTVLLVCVALVADDKESSDAKMPTLDSASLSRIATDNLADRSLRAGDKVEKNDDGNANREAAATEERGGLPGLPQVKGLGATVTSKAKMPEQFKLWLQYSYSMDETFKILKLDDEASKLLANPHLKTWMSYGRVVGEENKLTESPVITDLLKRFGAAKLSETIEAAKKSVWTKTIAEELQDLLLSH</sequence>
<comment type="domain">
    <text evidence="5">The RxLR-dEER motif acts to carry the protein into the host cell cytoplasm through binding to cell surface phosphatidylinositol-3-phosphate.</text>
</comment>
<protein>
    <recommendedName>
        <fullName evidence="5">RxLR effector protein</fullName>
    </recommendedName>
</protein>
<dbReference type="EMBL" id="JN254379">
    <property type="protein sequence ID" value="AEK81192.1"/>
    <property type="molecule type" value="Genomic_DNA"/>
</dbReference>
<comment type="subcellular location">
    <subcellularLocation>
        <location evidence="1 5">Secreted</location>
    </subcellularLocation>
</comment>
<evidence type="ECO:0000256" key="5">
    <source>
        <dbReference type="RuleBase" id="RU367124"/>
    </source>
</evidence>
<gene>
    <name evidence="7" type="primary">Avh</name>
</gene>
<evidence type="ECO:0000256" key="1">
    <source>
        <dbReference type="ARBA" id="ARBA00004613"/>
    </source>
</evidence>
<evidence type="ECO:0000256" key="3">
    <source>
        <dbReference type="ARBA" id="ARBA00022525"/>
    </source>
</evidence>
<evidence type="ECO:0000256" key="4">
    <source>
        <dbReference type="ARBA" id="ARBA00022729"/>
    </source>
</evidence>
<dbReference type="InterPro" id="IPR031825">
    <property type="entry name" value="RXLR"/>
</dbReference>
<dbReference type="GO" id="GO:0005576">
    <property type="term" value="C:extracellular region"/>
    <property type="evidence" value="ECO:0007669"/>
    <property type="project" value="UniProtKB-SubCell"/>
</dbReference>
<comment type="function">
    <text evidence="5">Effector that suppresses plant defense responses during pathogen infection.</text>
</comment>
<feature type="region of interest" description="Disordered" evidence="6">
    <location>
        <begin position="52"/>
        <end position="83"/>
    </location>
</feature>
<proteinExistence type="inferred from homology"/>
<feature type="compositionally biased region" description="Basic and acidic residues" evidence="6">
    <location>
        <begin position="52"/>
        <end position="76"/>
    </location>
</feature>
<comment type="similarity">
    <text evidence="2 5">Belongs to the RxLR effector family.</text>
</comment>
<dbReference type="GO" id="GO:0043657">
    <property type="term" value="C:host cell"/>
    <property type="evidence" value="ECO:0007669"/>
    <property type="project" value="UniProtKB-SubCell"/>
</dbReference>
<keyword evidence="3 5" id="KW-0964">Secreted</keyword>
<evidence type="ECO:0000313" key="7">
    <source>
        <dbReference type="EMBL" id="AEK81192.1"/>
    </source>
</evidence>
<accession>G1FSV4</accession>
<name>G1FSV4_PHYSO</name>
<evidence type="ECO:0000256" key="6">
    <source>
        <dbReference type="SAM" id="MobiDB-lite"/>
    </source>
</evidence>
<dbReference type="AlphaFoldDB" id="G1FSV4"/>
<evidence type="ECO:0000256" key="2">
    <source>
        <dbReference type="ARBA" id="ARBA00010400"/>
    </source>
</evidence>
<feature type="signal peptide" evidence="5">
    <location>
        <begin position="1"/>
        <end position="21"/>
    </location>
</feature>